<feature type="transmembrane region" description="Helical" evidence="6">
    <location>
        <begin position="329"/>
        <end position="349"/>
    </location>
</feature>
<comment type="caution">
    <text evidence="7">The sequence shown here is derived from an EMBL/GenBank/DDBJ whole genome shotgun (WGS) entry which is preliminary data.</text>
</comment>
<dbReference type="InterPro" id="IPR050833">
    <property type="entry name" value="Poly_Biosynth_Transport"/>
</dbReference>
<evidence type="ECO:0000313" key="7">
    <source>
        <dbReference type="EMBL" id="MFC6835101.1"/>
    </source>
</evidence>
<dbReference type="GO" id="GO:0005886">
    <property type="term" value="C:plasma membrane"/>
    <property type="evidence" value="ECO:0007669"/>
    <property type="project" value="UniProtKB-SubCell"/>
</dbReference>
<feature type="transmembrane region" description="Helical" evidence="6">
    <location>
        <begin position="387"/>
        <end position="408"/>
    </location>
</feature>
<dbReference type="Proteomes" id="UP001596406">
    <property type="component" value="Unassembled WGS sequence"/>
</dbReference>
<gene>
    <name evidence="7" type="ORF">ACFQHK_01095</name>
</gene>
<evidence type="ECO:0000256" key="6">
    <source>
        <dbReference type="SAM" id="Phobius"/>
    </source>
</evidence>
<dbReference type="RefSeq" id="WP_304446809.1">
    <property type="nucleotide sequence ID" value="NZ_JARRAH010000001.1"/>
</dbReference>
<name>A0ABD5U3Q1_9EURY</name>
<reference evidence="7 8" key="1">
    <citation type="journal article" date="2019" name="Int. J. Syst. Evol. Microbiol.">
        <title>The Global Catalogue of Microorganisms (GCM) 10K type strain sequencing project: providing services to taxonomists for standard genome sequencing and annotation.</title>
        <authorList>
            <consortium name="The Broad Institute Genomics Platform"/>
            <consortium name="The Broad Institute Genome Sequencing Center for Infectious Disease"/>
            <person name="Wu L."/>
            <person name="Ma J."/>
        </authorList>
    </citation>
    <scope>NUCLEOTIDE SEQUENCE [LARGE SCALE GENOMIC DNA]</scope>
    <source>
        <strain evidence="7 8">PSRA2</strain>
    </source>
</reference>
<feature type="transmembrane region" description="Helical" evidence="6">
    <location>
        <begin position="156"/>
        <end position="182"/>
    </location>
</feature>
<feature type="transmembrane region" description="Helical" evidence="6">
    <location>
        <begin position="21"/>
        <end position="39"/>
    </location>
</feature>
<keyword evidence="8" id="KW-1185">Reference proteome</keyword>
<feature type="transmembrane region" description="Helical" evidence="6">
    <location>
        <begin position="297"/>
        <end position="317"/>
    </location>
</feature>
<evidence type="ECO:0000256" key="5">
    <source>
        <dbReference type="ARBA" id="ARBA00023136"/>
    </source>
</evidence>
<dbReference type="Pfam" id="PF13440">
    <property type="entry name" value="Polysacc_synt_3"/>
    <property type="match status" value="1"/>
</dbReference>
<keyword evidence="5 6" id="KW-0472">Membrane</keyword>
<keyword evidence="4 6" id="KW-1133">Transmembrane helix</keyword>
<dbReference type="EMBL" id="JBHSXM010000001">
    <property type="protein sequence ID" value="MFC6835101.1"/>
    <property type="molecule type" value="Genomic_DNA"/>
</dbReference>
<feature type="transmembrane region" description="Helical" evidence="6">
    <location>
        <begin position="237"/>
        <end position="260"/>
    </location>
</feature>
<organism evidence="7 8">
    <name type="scientific">Halomarina ordinaria</name>
    <dbReference type="NCBI Taxonomy" id="3033939"/>
    <lineage>
        <taxon>Archaea</taxon>
        <taxon>Methanobacteriati</taxon>
        <taxon>Methanobacteriota</taxon>
        <taxon>Stenosarchaea group</taxon>
        <taxon>Halobacteria</taxon>
        <taxon>Halobacteriales</taxon>
        <taxon>Natronomonadaceae</taxon>
        <taxon>Halomarina</taxon>
    </lineage>
</organism>
<comment type="subcellular location">
    <subcellularLocation>
        <location evidence="1">Cell membrane</location>
        <topology evidence="1">Multi-pass membrane protein</topology>
    </subcellularLocation>
</comment>
<evidence type="ECO:0000256" key="2">
    <source>
        <dbReference type="ARBA" id="ARBA00022475"/>
    </source>
</evidence>
<keyword evidence="2" id="KW-1003">Cell membrane</keyword>
<dbReference type="PANTHER" id="PTHR30250:SF11">
    <property type="entry name" value="O-ANTIGEN TRANSPORTER-RELATED"/>
    <property type="match status" value="1"/>
</dbReference>
<dbReference type="PANTHER" id="PTHR30250">
    <property type="entry name" value="PST FAMILY PREDICTED COLANIC ACID TRANSPORTER"/>
    <property type="match status" value="1"/>
</dbReference>
<evidence type="ECO:0000256" key="1">
    <source>
        <dbReference type="ARBA" id="ARBA00004651"/>
    </source>
</evidence>
<evidence type="ECO:0000313" key="8">
    <source>
        <dbReference type="Proteomes" id="UP001596406"/>
    </source>
</evidence>
<feature type="transmembrane region" description="Helical" evidence="6">
    <location>
        <begin position="45"/>
        <end position="67"/>
    </location>
</feature>
<evidence type="ECO:0000256" key="3">
    <source>
        <dbReference type="ARBA" id="ARBA00022692"/>
    </source>
</evidence>
<feature type="transmembrane region" description="Helical" evidence="6">
    <location>
        <begin position="114"/>
        <end position="135"/>
    </location>
</feature>
<feature type="transmembrane region" description="Helical" evidence="6">
    <location>
        <begin position="79"/>
        <end position="102"/>
    </location>
</feature>
<protein>
    <submittedName>
        <fullName evidence="7">Oligosaccharide flippase family protein</fullName>
    </submittedName>
</protein>
<keyword evidence="3 6" id="KW-0812">Transmembrane</keyword>
<feature type="transmembrane region" description="Helical" evidence="6">
    <location>
        <begin position="444"/>
        <end position="463"/>
    </location>
</feature>
<dbReference type="AlphaFoldDB" id="A0ABD5U3Q1"/>
<proteinExistence type="predicted"/>
<feature type="transmembrane region" description="Helical" evidence="6">
    <location>
        <begin position="420"/>
        <end position="438"/>
    </location>
</feature>
<accession>A0ABD5U3Q1</accession>
<sequence>MSLASKVSGDILVTTLFKLSLKVRGLVLIPLLTVALGVGDYGAYVQVNAIATVLSLVCLLGLDAGYVKYIHETGRPAGLFTAVTLLGGGVAALGGGALALAADPLARYTLQSASYAPLFVLGGGYVLVHTLFTLGRSHYRATRRVKRFSAIEAVDVYLSVGAVAAVVFVVEGTIVGVLLATLSVHACLTLLTYGAIAVEGGLAWPSTDQLHECVRFSLGAMGSTVSSSLLHRVDRVLVGYFLGASAVGVYSVAYSVAYLMRLYFLPVTTSFFPEFSKLWAEGDHATIRRFLNSGVRYAATFGLPSIAGFALVGSDLIGLLSTPAVAREGALALVLVAAGLFCMGLGEFYTNLFYAAGDSRVPLVVQGGTVLANVLLNWWAIPALGVAGAAATTLVTFGASVLVLGVAFQSHLRVVPDWSRLGRVVVATLAMYAAFAVVSPPWLVTLAAAPVGYFAVLFAVGGVERTDVRVVVDAVR</sequence>
<feature type="transmembrane region" description="Helical" evidence="6">
    <location>
        <begin position="361"/>
        <end position="381"/>
    </location>
</feature>
<evidence type="ECO:0000256" key="4">
    <source>
        <dbReference type="ARBA" id="ARBA00022989"/>
    </source>
</evidence>